<name>A0A8T4IDK6_9SPHN</name>
<dbReference type="SUPFAM" id="SSF53955">
    <property type="entry name" value="Lysozyme-like"/>
    <property type="match status" value="1"/>
</dbReference>
<comment type="caution">
    <text evidence="5">The sequence shown here is derived from an EMBL/GenBank/DDBJ whole genome shotgun (WGS) entry which is preliminary data.</text>
</comment>
<dbReference type="InterPro" id="IPR023346">
    <property type="entry name" value="Lysozyme-like_dom_sf"/>
</dbReference>
<organism evidence="5 6">
    <name type="scientific">Stakelama marina</name>
    <dbReference type="NCBI Taxonomy" id="2826939"/>
    <lineage>
        <taxon>Bacteria</taxon>
        <taxon>Pseudomonadati</taxon>
        <taxon>Pseudomonadota</taxon>
        <taxon>Alphaproteobacteria</taxon>
        <taxon>Sphingomonadales</taxon>
        <taxon>Sphingomonadaceae</taxon>
        <taxon>Stakelama</taxon>
    </lineage>
</organism>
<evidence type="ECO:0000313" key="6">
    <source>
        <dbReference type="Proteomes" id="UP000676996"/>
    </source>
</evidence>
<dbReference type="Pfam" id="PF01464">
    <property type="entry name" value="SLT"/>
    <property type="match status" value="1"/>
</dbReference>
<comment type="similarity">
    <text evidence="2">Belongs to the virb1 family.</text>
</comment>
<evidence type="ECO:0000259" key="4">
    <source>
        <dbReference type="Pfam" id="PF01464"/>
    </source>
</evidence>
<dbReference type="InterPro" id="IPR008258">
    <property type="entry name" value="Transglycosylase_SLT_dom_1"/>
</dbReference>
<evidence type="ECO:0000256" key="1">
    <source>
        <dbReference type="ARBA" id="ARBA00007734"/>
    </source>
</evidence>
<gene>
    <name evidence="5" type="ORF">J7S20_09495</name>
</gene>
<dbReference type="CDD" id="cd00254">
    <property type="entry name" value="LT-like"/>
    <property type="match status" value="1"/>
</dbReference>
<comment type="similarity">
    <text evidence="1">Belongs to the transglycosylase Slt family.</text>
</comment>
<reference evidence="5" key="1">
    <citation type="submission" date="2021-04" db="EMBL/GenBank/DDBJ databases">
        <title>Ouciella asimina sp. nov., isolated from the surface seawater in the hydrothermal field of Okinawa Trough.</title>
        <authorList>
            <person name="Shuang W."/>
        </authorList>
    </citation>
    <scope>NUCLEOTIDE SEQUENCE</scope>
    <source>
        <strain evidence="5">LXI357</strain>
    </source>
</reference>
<dbReference type="EMBL" id="JAGRQC010000002">
    <property type="protein sequence ID" value="MBR0552737.1"/>
    <property type="molecule type" value="Genomic_DNA"/>
</dbReference>
<evidence type="ECO:0000256" key="2">
    <source>
        <dbReference type="ARBA" id="ARBA00009387"/>
    </source>
</evidence>
<dbReference type="PANTHER" id="PTHR37423">
    <property type="entry name" value="SOLUBLE LYTIC MUREIN TRANSGLYCOSYLASE-RELATED"/>
    <property type="match status" value="1"/>
</dbReference>
<dbReference type="RefSeq" id="WP_347709228.1">
    <property type="nucleotide sequence ID" value="NZ_JAGRQC010000002.1"/>
</dbReference>
<evidence type="ECO:0000256" key="3">
    <source>
        <dbReference type="SAM" id="MobiDB-lite"/>
    </source>
</evidence>
<feature type="region of interest" description="Disordered" evidence="3">
    <location>
        <begin position="207"/>
        <end position="268"/>
    </location>
</feature>
<keyword evidence="6" id="KW-1185">Reference proteome</keyword>
<dbReference type="Proteomes" id="UP000676996">
    <property type="component" value="Unassembled WGS sequence"/>
</dbReference>
<feature type="compositionally biased region" description="Polar residues" evidence="3">
    <location>
        <begin position="259"/>
        <end position="268"/>
    </location>
</feature>
<protein>
    <submittedName>
        <fullName evidence="5">Lytic transglycosylase domain-containing protein</fullName>
    </submittedName>
</protein>
<dbReference type="PANTHER" id="PTHR37423:SF2">
    <property type="entry name" value="MEMBRANE-BOUND LYTIC MUREIN TRANSGLYCOSYLASE C"/>
    <property type="match status" value="1"/>
</dbReference>
<dbReference type="Gene3D" id="1.10.530.10">
    <property type="match status" value="1"/>
</dbReference>
<dbReference type="AlphaFoldDB" id="A0A8T4IDK6"/>
<feature type="domain" description="Transglycosylase SLT" evidence="4">
    <location>
        <begin position="78"/>
        <end position="188"/>
    </location>
</feature>
<accession>A0A8T4IDK6</accession>
<proteinExistence type="inferred from homology"/>
<sequence length="268" mass="28256">MAEPRPRRTATLARLIALAPIGIGIAIASTDLADGQTAAIARSNAALHLRDQRAQPASSASVPAPRAPDPVARWRPFIREASVRFGVPEAWISRVMRAESGGHVKGAGRPITSRKGAMGLMQLMPATWAAMRAEQALGSDPFDPRDNILAGTAYLAKMYRRFGYPGLFAAYNAGPGRYAGWREGRRSLPRETQEYLALVGGRDAGDGQAAPAVAAAKPSPPPPLFVVQHGASVTANTASSLPSSAPPSPSRSLFMPLSTGDTRAQSDR</sequence>
<evidence type="ECO:0000313" key="5">
    <source>
        <dbReference type="EMBL" id="MBR0552737.1"/>
    </source>
</evidence>